<evidence type="ECO:0000256" key="9">
    <source>
        <dbReference type="ARBA" id="ARBA00023125"/>
    </source>
</evidence>
<proteinExistence type="inferred from homology"/>
<organism evidence="12">
    <name type="scientific">hydrothermal vent metagenome</name>
    <dbReference type="NCBI Taxonomy" id="652676"/>
    <lineage>
        <taxon>unclassified sequences</taxon>
        <taxon>metagenomes</taxon>
        <taxon>ecological metagenomes</taxon>
    </lineage>
</organism>
<dbReference type="GO" id="GO:0006281">
    <property type="term" value="P:DNA repair"/>
    <property type="evidence" value="ECO:0007669"/>
    <property type="project" value="UniProtKB-KW"/>
</dbReference>
<dbReference type="PANTHER" id="PTHR30194:SF3">
    <property type="entry name" value="CROSSOVER JUNCTION ENDODEOXYRIBONUCLEASE RUVC"/>
    <property type="match status" value="1"/>
</dbReference>
<dbReference type="SUPFAM" id="SSF53098">
    <property type="entry name" value="Ribonuclease H-like"/>
    <property type="match status" value="1"/>
</dbReference>
<keyword evidence="5" id="KW-0255">Endonuclease</keyword>
<keyword evidence="6" id="KW-0227">DNA damage</keyword>
<protein>
    <submittedName>
        <fullName evidence="12">Crossover junction endodeoxyribonuclease RuvC</fullName>
        <ecNumber evidence="12">3.1.22.4</ecNumber>
    </submittedName>
</protein>
<dbReference type="PANTHER" id="PTHR30194">
    <property type="entry name" value="CROSSOVER JUNCTION ENDODEOXYRIBONUCLEASE RUVC"/>
    <property type="match status" value="1"/>
</dbReference>
<evidence type="ECO:0000256" key="10">
    <source>
        <dbReference type="ARBA" id="ARBA00023172"/>
    </source>
</evidence>
<keyword evidence="2" id="KW-0963">Cytoplasm</keyword>
<evidence type="ECO:0000256" key="5">
    <source>
        <dbReference type="ARBA" id="ARBA00022759"/>
    </source>
</evidence>
<dbReference type="InterPro" id="IPR036397">
    <property type="entry name" value="RNaseH_sf"/>
</dbReference>
<keyword evidence="4" id="KW-0479">Metal-binding</keyword>
<sequence length="165" mass="17345">MSYMIRILGIDPGLRHTGWGVIEMNGNKLRHLCSGVISPATDLAFSQRLYIIFAEMNSIIERLAPDCAAIEGSFVSVNAGSAMKLGHARAAAMLAASHNGMMVCEYAPRTVKQALVGTGGADKTQVAAMVAMLLPGTKTKGDEADALSLAICHAHHAPALMRGAK</sequence>
<gene>
    <name evidence="12" type="ORF">MNBD_ALPHA06-193</name>
</gene>
<dbReference type="HAMAP" id="MF_00034">
    <property type="entry name" value="RuvC"/>
    <property type="match status" value="1"/>
</dbReference>
<dbReference type="GO" id="GO:0004520">
    <property type="term" value="F:DNA endonuclease activity"/>
    <property type="evidence" value="ECO:0007669"/>
    <property type="project" value="InterPro"/>
</dbReference>
<evidence type="ECO:0000256" key="11">
    <source>
        <dbReference type="ARBA" id="ARBA00023204"/>
    </source>
</evidence>
<keyword evidence="7 12" id="KW-0378">Hydrolase</keyword>
<keyword evidence="3" id="KW-0540">Nuclease</keyword>
<evidence type="ECO:0000313" key="12">
    <source>
        <dbReference type="EMBL" id="VAV87479.1"/>
    </source>
</evidence>
<keyword evidence="11" id="KW-0234">DNA repair</keyword>
<evidence type="ECO:0000256" key="7">
    <source>
        <dbReference type="ARBA" id="ARBA00022801"/>
    </source>
</evidence>
<evidence type="ECO:0000256" key="3">
    <source>
        <dbReference type="ARBA" id="ARBA00022722"/>
    </source>
</evidence>
<keyword evidence="9" id="KW-0238">DNA-binding</keyword>
<dbReference type="Gene3D" id="3.30.420.10">
    <property type="entry name" value="Ribonuclease H-like superfamily/Ribonuclease H"/>
    <property type="match status" value="1"/>
</dbReference>
<accession>A0A3B0R5I7</accession>
<keyword evidence="8" id="KW-0460">Magnesium</keyword>
<evidence type="ECO:0000256" key="1">
    <source>
        <dbReference type="ARBA" id="ARBA00009518"/>
    </source>
</evidence>
<dbReference type="EC" id="3.1.22.4" evidence="12"/>
<reference evidence="12" key="1">
    <citation type="submission" date="2018-06" db="EMBL/GenBank/DDBJ databases">
        <authorList>
            <person name="Zhirakovskaya E."/>
        </authorList>
    </citation>
    <scope>NUCLEOTIDE SEQUENCE</scope>
</reference>
<dbReference type="Pfam" id="PF02075">
    <property type="entry name" value="RuvC"/>
    <property type="match status" value="1"/>
</dbReference>
<dbReference type="GO" id="GO:0046872">
    <property type="term" value="F:metal ion binding"/>
    <property type="evidence" value="ECO:0007669"/>
    <property type="project" value="UniProtKB-KW"/>
</dbReference>
<dbReference type="GO" id="GO:0006310">
    <property type="term" value="P:DNA recombination"/>
    <property type="evidence" value="ECO:0007669"/>
    <property type="project" value="UniProtKB-KW"/>
</dbReference>
<dbReference type="CDD" id="cd16962">
    <property type="entry name" value="RuvC"/>
    <property type="match status" value="1"/>
</dbReference>
<dbReference type="InterPro" id="IPR002176">
    <property type="entry name" value="X-over_junc_endoDNase_RuvC"/>
</dbReference>
<keyword evidence="10" id="KW-0233">DNA recombination</keyword>
<dbReference type="AlphaFoldDB" id="A0A3B0R5I7"/>
<evidence type="ECO:0000256" key="8">
    <source>
        <dbReference type="ARBA" id="ARBA00022842"/>
    </source>
</evidence>
<dbReference type="FunFam" id="3.30.420.10:FF:000002">
    <property type="entry name" value="Crossover junction endodeoxyribonuclease RuvC"/>
    <property type="match status" value="1"/>
</dbReference>
<evidence type="ECO:0000256" key="4">
    <source>
        <dbReference type="ARBA" id="ARBA00022723"/>
    </source>
</evidence>
<dbReference type="EMBL" id="UOEE01000038">
    <property type="protein sequence ID" value="VAV87479.1"/>
    <property type="molecule type" value="Genomic_DNA"/>
</dbReference>
<dbReference type="GO" id="GO:0016787">
    <property type="term" value="F:hydrolase activity"/>
    <property type="evidence" value="ECO:0007669"/>
    <property type="project" value="UniProtKB-KW"/>
</dbReference>
<comment type="similarity">
    <text evidence="1">Belongs to the RuvC family.</text>
</comment>
<dbReference type="NCBIfam" id="TIGR00228">
    <property type="entry name" value="ruvC"/>
    <property type="match status" value="1"/>
</dbReference>
<dbReference type="InterPro" id="IPR012337">
    <property type="entry name" value="RNaseH-like_sf"/>
</dbReference>
<evidence type="ECO:0000256" key="2">
    <source>
        <dbReference type="ARBA" id="ARBA00022490"/>
    </source>
</evidence>
<evidence type="ECO:0000256" key="6">
    <source>
        <dbReference type="ARBA" id="ARBA00022763"/>
    </source>
</evidence>
<dbReference type="GO" id="GO:0003677">
    <property type="term" value="F:DNA binding"/>
    <property type="evidence" value="ECO:0007669"/>
    <property type="project" value="UniProtKB-KW"/>
</dbReference>
<dbReference type="PRINTS" id="PR00696">
    <property type="entry name" value="RSOLVASERUVC"/>
</dbReference>
<name>A0A3B0R5I7_9ZZZZ</name>